<feature type="region of interest" description="Disordered" evidence="1">
    <location>
        <begin position="1"/>
        <end position="46"/>
    </location>
</feature>
<evidence type="ECO:0000313" key="3">
    <source>
        <dbReference type="Proteomes" id="UP000316560"/>
    </source>
</evidence>
<keyword evidence="3" id="KW-1185">Reference proteome</keyword>
<protein>
    <submittedName>
        <fullName evidence="2">Uncharacterized protein</fullName>
    </submittedName>
</protein>
<gene>
    <name evidence="2" type="ORF">FB472_1759</name>
</gene>
<comment type="caution">
    <text evidence="2">The sequence shown here is derived from an EMBL/GenBank/DDBJ whole genome shotgun (WGS) entry which is preliminary data.</text>
</comment>
<dbReference type="AlphaFoldDB" id="A0A8H2K4R3"/>
<dbReference type="Proteomes" id="UP000316560">
    <property type="component" value="Unassembled WGS sequence"/>
</dbReference>
<accession>A0A8H2K4R3</accession>
<proteinExistence type="predicted"/>
<dbReference type="EMBL" id="VFRA01000001">
    <property type="protein sequence ID" value="TQO20145.1"/>
    <property type="molecule type" value="Genomic_DNA"/>
</dbReference>
<organism evidence="2 3">
    <name type="scientific">Rhodoglobus vestalii</name>
    <dbReference type="NCBI Taxonomy" id="193384"/>
    <lineage>
        <taxon>Bacteria</taxon>
        <taxon>Bacillati</taxon>
        <taxon>Actinomycetota</taxon>
        <taxon>Actinomycetes</taxon>
        <taxon>Micrococcales</taxon>
        <taxon>Microbacteriaceae</taxon>
        <taxon>Rhodoglobus</taxon>
    </lineage>
</organism>
<evidence type="ECO:0000256" key="1">
    <source>
        <dbReference type="SAM" id="MobiDB-lite"/>
    </source>
</evidence>
<feature type="compositionally biased region" description="Low complexity" evidence="1">
    <location>
        <begin position="12"/>
        <end position="24"/>
    </location>
</feature>
<sequence length="145" mass="16094">MRPSPSHRYAVARDTPAARAATDVGRPSSNPFQNANRTLNGDHGLPIDNTHYNSGRCTHQLNSPIKTERDKRTVGEGCKNRNMGVLMSARRAEPILLTIHSRKLSQFQDGPSQAKEARSLHQFSSTGSIVIVQHETPFIRSVRLI</sequence>
<evidence type="ECO:0000313" key="2">
    <source>
        <dbReference type="EMBL" id="TQO20145.1"/>
    </source>
</evidence>
<reference evidence="2 3" key="1">
    <citation type="submission" date="2019-06" db="EMBL/GenBank/DDBJ databases">
        <title>Sequencing the genomes of 1000 actinobacteria strains.</title>
        <authorList>
            <person name="Klenk H.-P."/>
        </authorList>
    </citation>
    <scope>NUCLEOTIDE SEQUENCE [LARGE SCALE GENOMIC DNA]</scope>
    <source>
        <strain evidence="2 3">DSM 21947</strain>
    </source>
</reference>
<name>A0A8H2K4R3_9MICO</name>
<feature type="compositionally biased region" description="Polar residues" evidence="1">
    <location>
        <begin position="27"/>
        <end position="39"/>
    </location>
</feature>